<keyword evidence="2 6" id="KW-0812">Transmembrane</keyword>
<evidence type="ECO:0000256" key="2">
    <source>
        <dbReference type="ARBA" id="ARBA00022692"/>
    </source>
</evidence>
<feature type="transmembrane region" description="Helical" evidence="6">
    <location>
        <begin position="199"/>
        <end position="220"/>
    </location>
</feature>
<feature type="transmembrane region" description="Helical" evidence="6">
    <location>
        <begin position="174"/>
        <end position="193"/>
    </location>
</feature>
<feature type="transmembrane region" description="Helical" evidence="6">
    <location>
        <begin position="107"/>
        <end position="131"/>
    </location>
</feature>
<keyword evidence="3 6" id="KW-1133">Transmembrane helix</keyword>
<dbReference type="FunFam" id="1.20.1720.10:FF:000024">
    <property type="entry name" value="MFS multidrug transporter, putative"/>
    <property type="match status" value="1"/>
</dbReference>
<dbReference type="Proteomes" id="UP000799429">
    <property type="component" value="Unassembled WGS sequence"/>
</dbReference>
<gene>
    <name evidence="8" type="ORF">M501DRAFT_837298</name>
</gene>
<feature type="transmembrane region" description="Helical" evidence="6">
    <location>
        <begin position="307"/>
        <end position="327"/>
    </location>
</feature>
<evidence type="ECO:0000256" key="1">
    <source>
        <dbReference type="ARBA" id="ARBA00004141"/>
    </source>
</evidence>
<feature type="transmembrane region" description="Helical" evidence="6">
    <location>
        <begin position="441"/>
        <end position="460"/>
    </location>
</feature>
<dbReference type="PANTHER" id="PTHR23501">
    <property type="entry name" value="MAJOR FACILITATOR SUPERFAMILY"/>
    <property type="match status" value="1"/>
</dbReference>
<evidence type="ECO:0000256" key="5">
    <source>
        <dbReference type="SAM" id="MobiDB-lite"/>
    </source>
</evidence>
<proteinExistence type="predicted"/>
<feature type="transmembrane region" description="Helical" evidence="6">
    <location>
        <begin position="333"/>
        <end position="355"/>
    </location>
</feature>
<evidence type="ECO:0000256" key="3">
    <source>
        <dbReference type="ARBA" id="ARBA00022989"/>
    </source>
</evidence>
<feature type="compositionally biased region" description="Polar residues" evidence="5">
    <location>
        <begin position="19"/>
        <end position="32"/>
    </location>
</feature>
<dbReference type="GO" id="GO:0015174">
    <property type="term" value="F:basic amino acid transmembrane transporter activity"/>
    <property type="evidence" value="ECO:0007669"/>
    <property type="project" value="TreeGrafter"/>
</dbReference>
<dbReference type="SUPFAM" id="SSF103473">
    <property type="entry name" value="MFS general substrate transporter"/>
    <property type="match status" value="2"/>
</dbReference>
<feature type="transmembrane region" description="Helical" evidence="6">
    <location>
        <begin position="574"/>
        <end position="596"/>
    </location>
</feature>
<feature type="domain" description="Major facilitator superfamily (MFS) profile" evidence="7">
    <location>
        <begin position="109"/>
        <end position="599"/>
    </location>
</feature>
<dbReference type="InterPro" id="IPR020846">
    <property type="entry name" value="MFS_dom"/>
</dbReference>
<sequence>MSPQSNHSRIGKQEEGSDEQTPLLNTTASESSNSDRNHWKGETLNAVLSNTTAGLEPDSPELYSVLSHASTNRPNVVRDDEEDGDENDSSLPKDDQFLTGISAARFWLIYGTVLPIYFIAMFDSTLMASAHPVITSYFKSSNSASWLSTVFLLTQTTFQPLFGRISDTIGRRPLYIFALFMFALTTAWCALAPSIGSFIAARAFAGLGAGGGMAMGAIITNDLVPIERRGTFQAYINLSFGLGAACGAAFGGFLCDHIGWRWTFGIQTPPIILVLIGALFCIPSNLGPNLAKNSDKSAWQIIRSFDFAGSFSLSLTVAFLILGLNLGGNILSWTHPFIITSLVISFLGGILFLRIESKATTPVIPLQMLFSRPRGHLVFANFFAQLGNNTILFNAPLYFQAVKLDSPSVSGFRLGLASIAVTIAGVSSGFIMMWSKRMTPLLIIGSLFALLGPILLTLMWGHIPSWLATLFLVPHSIGQGLSFPAVSLAVLVVSSQAEQAVMTSTLTLGRSLGIVLGVAVSSLIVQNALVGYLGMYVTGVDKDEVIAHVRKSVHYISRLVPERREEVIHAYEDALRMTFMSAIVEMAIALGLVLSIKLPKIERR</sequence>
<feature type="transmembrane region" description="Helical" evidence="6">
    <location>
        <begin position="514"/>
        <end position="535"/>
    </location>
</feature>
<reference evidence="8" key="1">
    <citation type="journal article" date="2020" name="Stud. Mycol.">
        <title>101 Dothideomycetes genomes: a test case for predicting lifestyles and emergence of pathogens.</title>
        <authorList>
            <person name="Haridas S."/>
            <person name="Albert R."/>
            <person name="Binder M."/>
            <person name="Bloem J."/>
            <person name="Labutti K."/>
            <person name="Salamov A."/>
            <person name="Andreopoulos B."/>
            <person name="Baker S."/>
            <person name="Barry K."/>
            <person name="Bills G."/>
            <person name="Bluhm B."/>
            <person name="Cannon C."/>
            <person name="Castanera R."/>
            <person name="Culley D."/>
            <person name="Daum C."/>
            <person name="Ezra D."/>
            <person name="Gonzalez J."/>
            <person name="Henrissat B."/>
            <person name="Kuo A."/>
            <person name="Liang C."/>
            <person name="Lipzen A."/>
            <person name="Lutzoni F."/>
            <person name="Magnuson J."/>
            <person name="Mondo S."/>
            <person name="Nolan M."/>
            <person name="Ohm R."/>
            <person name="Pangilinan J."/>
            <person name="Park H.-J."/>
            <person name="Ramirez L."/>
            <person name="Alfaro M."/>
            <person name="Sun H."/>
            <person name="Tritt A."/>
            <person name="Yoshinaga Y."/>
            <person name="Zwiers L.-H."/>
            <person name="Turgeon B."/>
            <person name="Goodwin S."/>
            <person name="Spatafora J."/>
            <person name="Crous P."/>
            <person name="Grigoriev I."/>
        </authorList>
    </citation>
    <scope>NUCLEOTIDE SEQUENCE</scope>
    <source>
        <strain evidence="8">CBS 101060</strain>
    </source>
</reference>
<dbReference type="PANTHER" id="PTHR23501:SF67">
    <property type="entry name" value="MFS MULTIDRUG EFFLUX TRANSPORTER (EUROFUNG)"/>
    <property type="match status" value="1"/>
</dbReference>
<feature type="transmembrane region" description="Helical" evidence="6">
    <location>
        <begin position="466"/>
        <end position="493"/>
    </location>
</feature>
<dbReference type="InterPro" id="IPR011701">
    <property type="entry name" value="MFS"/>
</dbReference>
<comment type="subcellular location">
    <subcellularLocation>
        <location evidence="1">Membrane</location>
        <topology evidence="1">Multi-pass membrane protein</topology>
    </subcellularLocation>
</comment>
<feature type="region of interest" description="Disordered" evidence="5">
    <location>
        <begin position="70"/>
        <end position="93"/>
    </location>
</feature>
<keyword evidence="9" id="KW-1185">Reference proteome</keyword>
<feature type="transmembrane region" description="Helical" evidence="6">
    <location>
        <begin position="411"/>
        <end position="434"/>
    </location>
</feature>
<feature type="region of interest" description="Disordered" evidence="5">
    <location>
        <begin position="1"/>
        <end position="45"/>
    </location>
</feature>
<name>A0A9P4VQZ4_9PEZI</name>
<evidence type="ECO:0000259" key="7">
    <source>
        <dbReference type="PROSITE" id="PS50850"/>
    </source>
</evidence>
<dbReference type="PROSITE" id="PS50850">
    <property type="entry name" value="MFS"/>
    <property type="match status" value="1"/>
</dbReference>
<evidence type="ECO:0000313" key="9">
    <source>
        <dbReference type="Proteomes" id="UP000799429"/>
    </source>
</evidence>
<feature type="transmembrane region" description="Helical" evidence="6">
    <location>
        <begin position="376"/>
        <end position="399"/>
    </location>
</feature>
<comment type="caution">
    <text evidence="8">The sequence shown here is derived from an EMBL/GenBank/DDBJ whole genome shotgun (WGS) entry which is preliminary data.</text>
</comment>
<dbReference type="Gene3D" id="1.20.1250.20">
    <property type="entry name" value="MFS general substrate transporter like domains"/>
    <property type="match status" value="1"/>
</dbReference>
<feature type="transmembrane region" description="Helical" evidence="6">
    <location>
        <begin position="266"/>
        <end position="286"/>
    </location>
</feature>
<organism evidence="8 9">
    <name type="scientific">Patellaria atrata CBS 101060</name>
    <dbReference type="NCBI Taxonomy" id="1346257"/>
    <lineage>
        <taxon>Eukaryota</taxon>
        <taxon>Fungi</taxon>
        <taxon>Dikarya</taxon>
        <taxon>Ascomycota</taxon>
        <taxon>Pezizomycotina</taxon>
        <taxon>Dothideomycetes</taxon>
        <taxon>Dothideomycetes incertae sedis</taxon>
        <taxon>Patellariales</taxon>
        <taxon>Patellariaceae</taxon>
        <taxon>Patellaria</taxon>
    </lineage>
</organism>
<dbReference type="AlphaFoldDB" id="A0A9P4VQZ4"/>
<dbReference type="OrthoDB" id="419537at2759"/>
<feature type="transmembrane region" description="Helical" evidence="6">
    <location>
        <begin position="143"/>
        <end position="162"/>
    </location>
</feature>
<dbReference type="Gene3D" id="1.20.1720.10">
    <property type="entry name" value="Multidrug resistance protein D"/>
    <property type="match status" value="1"/>
</dbReference>
<dbReference type="InterPro" id="IPR036259">
    <property type="entry name" value="MFS_trans_sf"/>
</dbReference>
<dbReference type="Pfam" id="PF07690">
    <property type="entry name" value="MFS_1"/>
    <property type="match status" value="1"/>
</dbReference>
<keyword evidence="4 6" id="KW-0472">Membrane</keyword>
<dbReference type="EMBL" id="MU006096">
    <property type="protein sequence ID" value="KAF2838860.1"/>
    <property type="molecule type" value="Genomic_DNA"/>
</dbReference>
<evidence type="ECO:0000313" key="8">
    <source>
        <dbReference type="EMBL" id="KAF2838860.1"/>
    </source>
</evidence>
<feature type="transmembrane region" description="Helical" evidence="6">
    <location>
        <begin position="232"/>
        <end position="254"/>
    </location>
</feature>
<dbReference type="GO" id="GO:0000329">
    <property type="term" value="C:fungal-type vacuole membrane"/>
    <property type="evidence" value="ECO:0007669"/>
    <property type="project" value="TreeGrafter"/>
</dbReference>
<feature type="compositionally biased region" description="Acidic residues" evidence="5">
    <location>
        <begin position="79"/>
        <end position="88"/>
    </location>
</feature>
<protein>
    <submittedName>
        <fullName evidence="8">MFS general substrate transporter</fullName>
    </submittedName>
</protein>
<evidence type="ECO:0000256" key="6">
    <source>
        <dbReference type="SAM" id="Phobius"/>
    </source>
</evidence>
<accession>A0A9P4VQZ4</accession>
<evidence type="ECO:0000256" key="4">
    <source>
        <dbReference type="ARBA" id="ARBA00023136"/>
    </source>
</evidence>